<dbReference type="EMBL" id="MFIF01000005">
    <property type="protein sequence ID" value="OGF87462.1"/>
    <property type="molecule type" value="Genomic_DNA"/>
</dbReference>
<proteinExistence type="predicted"/>
<organism evidence="1 2">
    <name type="scientific">Candidatus Giovannonibacteria bacterium RIFCSPLOWO2_01_FULL_46_32</name>
    <dbReference type="NCBI Taxonomy" id="1798353"/>
    <lineage>
        <taxon>Bacteria</taxon>
        <taxon>Candidatus Giovannoniibacteriota</taxon>
    </lineage>
</organism>
<accession>A0A1F5XHP7</accession>
<dbReference type="Proteomes" id="UP000177346">
    <property type="component" value="Unassembled WGS sequence"/>
</dbReference>
<comment type="caution">
    <text evidence="1">The sequence shown here is derived from an EMBL/GenBank/DDBJ whole genome shotgun (WGS) entry which is preliminary data.</text>
</comment>
<protein>
    <submittedName>
        <fullName evidence="1">Uncharacterized protein</fullName>
    </submittedName>
</protein>
<reference evidence="1 2" key="1">
    <citation type="journal article" date="2016" name="Nat. Commun.">
        <title>Thousands of microbial genomes shed light on interconnected biogeochemical processes in an aquifer system.</title>
        <authorList>
            <person name="Anantharaman K."/>
            <person name="Brown C.T."/>
            <person name="Hug L.A."/>
            <person name="Sharon I."/>
            <person name="Castelle C.J."/>
            <person name="Probst A.J."/>
            <person name="Thomas B.C."/>
            <person name="Singh A."/>
            <person name="Wilkins M.J."/>
            <person name="Karaoz U."/>
            <person name="Brodie E.L."/>
            <person name="Williams K.H."/>
            <person name="Hubbard S.S."/>
            <person name="Banfield J.F."/>
        </authorList>
    </citation>
    <scope>NUCLEOTIDE SEQUENCE [LARGE SCALE GENOMIC DNA]</scope>
</reference>
<gene>
    <name evidence="1" type="ORF">A3B19_02675</name>
</gene>
<dbReference type="AlphaFoldDB" id="A0A1F5XHP7"/>
<name>A0A1F5XHP7_9BACT</name>
<evidence type="ECO:0000313" key="1">
    <source>
        <dbReference type="EMBL" id="OGF87462.1"/>
    </source>
</evidence>
<evidence type="ECO:0000313" key="2">
    <source>
        <dbReference type="Proteomes" id="UP000177346"/>
    </source>
</evidence>
<sequence>MERGKERLDPKEEAKKTIDSLLNDYGEYPDVWLSDEEKKAIAEHGSKLAEKQEKWRHNKYAVASWLEPVIGYSERILELIPDEKDKQVFTKMWEFLLRKIREEQTDKISKETVEFANKFLLDLKNSLK</sequence>